<dbReference type="BioCyc" id="PSP1104324:GJSN-1437-MONOMER"/>
<gene>
    <name evidence="2" type="ORF">P186_1463</name>
</gene>
<keyword evidence="3" id="KW-1185">Reference proteome</keyword>
<dbReference type="EMBL" id="CP003098">
    <property type="protein sequence ID" value="AET32886.1"/>
    <property type="molecule type" value="Genomic_DNA"/>
</dbReference>
<dbReference type="Proteomes" id="UP000005867">
    <property type="component" value="Chromosome"/>
</dbReference>
<dbReference type="HOGENOM" id="CLU_3338620_0_0_2"/>
<evidence type="ECO:0000256" key="1">
    <source>
        <dbReference type="SAM" id="MobiDB-lite"/>
    </source>
</evidence>
<feature type="compositionally biased region" description="Basic residues" evidence="1">
    <location>
        <begin position="13"/>
        <end position="26"/>
    </location>
</feature>
<feature type="compositionally biased region" description="Basic and acidic residues" evidence="1">
    <location>
        <begin position="1"/>
        <end position="12"/>
    </location>
</feature>
<sequence length="37" mass="4282">MYKAVVEGEGKLGVKKRRERRVKPPVHKYVAPHAPRN</sequence>
<name>G7VES0_9CREN</name>
<dbReference type="STRING" id="1104324.P186_1463"/>
<protein>
    <submittedName>
        <fullName evidence="2">Uncharacterized protein</fullName>
    </submittedName>
</protein>
<evidence type="ECO:0000313" key="3">
    <source>
        <dbReference type="Proteomes" id="UP000005867"/>
    </source>
</evidence>
<organism evidence="2 3">
    <name type="scientific">Pyrobaculum ferrireducens</name>
    <dbReference type="NCBI Taxonomy" id="1104324"/>
    <lineage>
        <taxon>Archaea</taxon>
        <taxon>Thermoproteota</taxon>
        <taxon>Thermoprotei</taxon>
        <taxon>Thermoproteales</taxon>
        <taxon>Thermoproteaceae</taxon>
        <taxon>Pyrobaculum</taxon>
    </lineage>
</organism>
<proteinExistence type="predicted"/>
<reference evidence="2 3" key="1">
    <citation type="journal article" date="2012" name="J. Bacteriol.">
        <title>Complete genome sequence of strain 1860, a crenarchaeon of the genus pyrobaculum able to grow with various electron acceptors.</title>
        <authorList>
            <person name="Mardanov A.V."/>
            <person name="Gumerov V.M."/>
            <person name="Slobodkina G.B."/>
            <person name="Beletsky A.V."/>
            <person name="Bonch-Osmolovskaya E.A."/>
            <person name="Ravin N.V."/>
            <person name="Skryabin K.G."/>
        </authorList>
    </citation>
    <scope>NUCLEOTIDE SEQUENCE [LARGE SCALE GENOMIC DNA]</scope>
    <source>
        <strain evidence="2 3">1860</strain>
    </source>
</reference>
<dbReference type="AlphaFoldDB" id="G7VES0"/>
<dbReference type="KEGG" id="pyr:P186_1463"/>
<evidence type="ECO:0000313" key="2">
    <source>
        <dbReference type="EMBL" id="AET32886.1"/>
    </source>
</evidence>
<feature type="region of interest" description="Disordered" evidence="1">
    <location>
        <begin position="1"/>
        <end position="37"/>
    </location>
</feature>
<accession>G7VES0</accession>